<dbReference type="Pfam" id="PF20145">
    <property type="entry name" value="ARMET_N"/>
    <property type="match status" value="1"/>
</dbReference>
<dbReference type="PANTHER" id="PTHR12990:SF5">
    <property type="entry name" value="MESENCEPHALIC ASTROCYTE-DERIVED NEUROTROPHIC FACTOR HOMOLOG"/>
    <property type="match status" value="1"/>
</dbReference>
<comment type="caution">
    <text evidence="3">The sequence shown here is derived from an EMBL/GenBank/DDBJ whole genome shotgun (WGS) entry which is preliminary data.</text>
</comment>
<dbReference type="AlphaFoldDB" id="A0AAD7UA89"/>
<sequence length="181" mass="20413">MLAVSWGWGALALASMQPWLTAAKVDAKECEVCISTVKAVDVLVDSDEKQSVQSIVEAIEAHCGDLQNEKPNPTLGARDLKMCYYMLPIKTVVAEAMAMRMPNDRVCKKLKQKNDEICAVRYPVKVDHVNPEEMLAKLKKMRIKELRGILRDRGVLATKIDNFVEKDEYIKEIIATQHLDL</sequence>
<keyword evidence="1" id="KW-0732">Signal</keyword>
<dbReference type="Proteomes" id="UP001230188">
    <property type="component" value="Unassembled WGS sequence"/>
</dbReference>
<dbReference type="Gene3D" id="1.10.225.10">
    <property type="entry name" value="Saposin-like"/>
    <property type="match status" value="1"/>
</dbReference>
<feature type="chain" id="PRO_5042255078" description="ARMET N-terminal domain-containing protein" evidence="1">
    <location>
        <begin position="23"/>
        <end position="181"/>
    </location>
</feature>
<accession>A0AAD7UA89</accession>
<dbReference type="InterPro" id="IPR036361">
    <property type="entry name" value="SAP_dom_sf"/>
</dbReference>
<organism evidence="3 4">
    <name type="scientific">Chrysophaeum taylorii</name>
    <dbReference type="NCBI Taxonomy" id="2483200"/>
    <lineage>
        <taxon>Eukaryota</taxon>
        <taxon>Sar</taxon>
        <taxon>Stramenopiles</taxon>
        <taxon>Ochrophyta</taxon>
        <taxon>Pelagophyceae</taxon>
        <taxon>Pelagomonadales</taxon>
        <taxon>Pelagomonadaceae</taxon>
        <taxon>Chrysophaeum</taxon>
    </lineage>
</organism>
<keyword evidence="4" id="KW-1185">Reference proteome</keyword>
<name>A0AAD7UA89_9STRA</name>
<evidence type="ECO:0000259" key="2">
    <source>
        <dbReference type="Pfam" id="PF20145"/>
    </source>
</evidence>
<evidence type="ECO:0000256" key="1">
    <source>
        <dbReference type="SAM" id="SignalP"/>
    </source>
</evidence>
<dbReference type="InterPro" id="IPR045333">
    <property type="entry name" value="ARMET-like"/>
</dbReference>
<evidence type="ECO:0000313" key="4">
    <source>
        <dbReference type="Proteomes" id="UP001230188"/>
    </source>
</evidence>
<evidence type="ECO:0000313" key="3">
    <source>
        <dbReference type="EMBL" id="KAJ8601187.1"/>
    </source>
</evidence>
<reference evidence="3" key="1">
    <citation type="submission" date="2023-01" db="EMBL/GenBank/DDBJ databases">
        <title>Metagenome sequencing of chrysophaentin producing Chrysophaeum taylorii.</title>
        <authorList>
            <person name="Davison J."/>
            <person name="Bewley C."/>
        </authorList>
    </citation>
    <scope>NUCLEOTIDE SEQUENCE</scope>
    <source>
        <strain evidence="3">NIES-1699</strain>
    </source>
</reference>
<protein>
    <recommendedName>
        <fullName evidence="2">ARMET N-terminal domain-containing protein</fullName>
    </recommendedName>
</protein>
<gene>
    <name evidence="3" type="ORF">CTAYLR_009765</name>
</gene>
<dbReference type="InterPro" id="IPR045332">
    <property type="entry name" value="ARMET_N"/>
</dbReference>
<feature type="signal peptide" evidence="1">
    <location>
        <begin position="1"/>
        <end position="22"/>
    </location>
</feature>
<dbReference type="Gene3D" id="1.10.720.30">
    <property type="entry name" value="SAP domain"/>
    <property type="match status" value="1"/>
</dbReference>
<proteinExistence type="predicted"/>
<dbReference type="PANTHER" id="PTHR12990">
    <property type="entry name" value="ARMET-LIKE PROTEIN"/>
    <property type="match status" value="1"/>
</dbReference>
<feature type="domain" description="ARMET N-terminal" evidence="2">
    <location>
        <begin position="29"/>
        <end position="124"/>
    </location>
</feature>
<dbReference type="EMBL" id="JAQMWT010000444">
    <property type="protein sequence ID" value="KAJ8601187.1"/>
    <property type="molecule type" value="Genomic_DNA"/>
</dbReference>